<feature type="transmembrane region" description="Helical" evidence="1">
    <location>
        <begin position="565"/>
        <end position="593"/>
    </location>
</feature>
<feature type="transmembrane region" description="Helical" evidence="1">
    <location>
        <begin position="121"/>
        <end position="138"/>
    </location>
</feature>
<comment type="caution">
    <text evidence="3">The sequence shown here is derived from an EMBL/GenBank/DDBJ whole genome shotgun (WGS) entry which is preliminary data.</text>
</comment>
<dbReference type="NCBIfam" id="TIGR04346">
    <property type="entry name" value="DotA_TraY"/>
    <property type="match status" value="1"/>
</dbReference>
<feature type="transmembrane region" description="Helical" evidence="1">
    <location>
        <begin position="85"/>
        <end position="109"/>
    </location>
</feature>
<evidence type="ECO:0000256" key="1">
    <source>
        <dbReference type="SAM" id="Phobius"/>
    </source>
</evidence>
<dbReference type="EMBL" id="PNRE01000009">
    <property type="protein sequence ID" value="PMR71749.1"/>
    <property type="molecule type" value="Genomic_DNA"/>
</dbReference>
<evidence type="ECO:0000313" key="3">
    <source>
        <dbReference type="EMBL" id="PMR71749.1"/>
    </source>
</evidence>
<evidence type="ECO:0008006" key="5">
    <source>
        <dbReference type="Google" id="ProtNLM"/>
    </source>
</evidence>
<sequence>MKIRKTLIWCMLSLFYLVPATAWSQASGIYDTSDNFISGWIRETLEGSCTTNDMFFTLLYKIIGDPCFEMGGSGNINILQYVLGYINIIALIFVLLMIMWASFVAAIDAAANASVKKNQSVPLRLAIAFALLLPVPQLNNYSNSQMIVLKVIGWGVGSSEFLTKATVKGISDGVPLVTEIRIPPKIVLHNADILKNMLCSGAMVVRDPSRPFASYINEDGSSGIIMAGESFEKANNARLIGFGVTGTSKQVCGYIDFTKDENYDPGDSDYQRDSLAMAYAETRSAYIQQIDKLSNLAKKFYDQGGEYNVGSVNNFITETLVSNESSINSKFNLGVEAYIRNIGDFAGDIEQKMYKVSVSSNDATKAYMENFSGNAGVSNIVLTFFRAKSLTTNANMLMNRTLPTISNAEMPCTVKETSNDHSIFQSFWKTEKVCDFYDGLNDHRMMAGKIHAAAMERAKFGDLPNVSGTESLVEDLISDPSCEAGQCDGQGIKKAFAYTFNTTILNAIDTVSFGSNGNTGFDFTTLKDPIQTTQNVGATFFSAGLILFGLIMAGSALAEGIGSSLAGLVGGAAISGAIRPVISVTWIAMAYLFSLSPAMIVVIPSSIIITVMFALMAYLTNCIAGLGAVPIATARMVVKEGEGVLGQRNERMLMMAATLFVQPSTIVLGVAAYFTVLPYAFAFLGFNMYLVSQITSGVSNILATVVMFTMWFALWHRMNLWLANSLVFIGDKILEMLGTIHALASESEKINGIVQEMGGASKSFIQNIGTIMGNNANKSMAKGIQRNAQNNVQVGVSDVQHNG</sequence>
<keyword evidence="1" id="KW-1133">Transmembrane helix</keyword>
<keyword evidence="4" id="KW-1185">Reference proteome</keyword>
<feature type="signal peptide" evidence="2">
    <location>
        <begin position="1"/>
        <end position="22"/>
    </location>
</feature>
<evidence type="ECO:0000313" key="4">
    <source>
        <dbReference type="Proteomes" id="UP000235346"/>
    </source>
</evidence>
<dbReference type="AlphaFoldDB" id="A0A2N7TU76"/>
<proteinExistence type="predicted"/>
<keyword evidence="2" id="KW-0732">Signal</keyword>
<feature type="transmembrane region" description="Helical" evidence="1">
    <location>
        <begin position="599"/>
        <end position="632"/>
    </location>
</feature>
<dbReference type="RefSeq" id="WP_102626167.1">
    <property type="nucleotide sequence ID" value="NZ_PDOH01000028.1"/>
</dbReference>
<keyword evidence="1" id="KW-0812">Transmembrane</keyword>
<keyword evidence="1" id="KW-0472">Membrane</keyword>
<protein>
    <recommendedName>
        <fullName evidence="5">Conjugal transfer protein TraG</fullName>
    </recommendedName>
</protein>
<reference evidence="3 4" key="1">
    <citation type="submission" date="2018-01" db="EMBL/GenBank/DDBJ databases">
        <title>Halomonas endophytica sp. nov., isolated from storage liquid in the stems of Populus euphratica.</title>
        <authorList>
            <person name="Chen C."/>
        </authorList>
    </citation>
    <scope>NUCLEOTIDE SEQUENCE [LARGE SCALE GENOMIC DNA]</scope>
    <source>
        <strain evidence="3 4">DSM 26881</strain>
    </source>
</reference>
<dbReference type="Proteomes" id="UP000235346">
    <property type="component" value="Unassembled WGS sequence"/>
</dbReference>
<feature type="transmembrane region" description="Helical" evidence="1">
    <location>
        <begin position="536"/>
        <end position="558"/>
    </location>
</feature>
<gene>
    <name evidence="3" type="ORF">C1H66_01535</name>
</gene>
<feature type="chain" id="PRO_5014944753" description="Conjugal transfer protein TraG" evidence="2">
    <location>
        <begin position="23"/>
        <end position="803"/>
    </location>
</feature>
<name>A0A2N7TU76_9GAMM</name>
<dbReference type="InterPro" id="IPR027628">
    <property type="entry name" value="DotA_TraY"/>
</dbReference>
<evidence type="ECO:0000256" key="2">
    <source>
        <dbReference type="SAM" id="SignalP"/>
    </source>
</evidence>
<feature type="transmembrane region" description="Helical" evidence="1">
    <location>
        <begin position="653"/>
        <end position="674"/>
    </location>
</feature>
<accession>A0A2N7TU76</accession>
<feature type="transmembrane region" description="Helical" evidence="1">
    <location>
        <begin position="694"/>
        <end position="715"/>
    </location>
</feature>
<organism evidence="3 4">
    <name type="scientific">Halomonas heilongjiangensis</name>
    <dbReference type="NCBI Taxonomy" id="1387883"/>
    <lineage>
        <taxon>Bacteria</taxon>
        <taxon>Pseudomonadati</taxon>
        <taxon>Pseudomonadota</taxon>
        <taxon>Gammaproteobacteria</taxon>
        <taxon>Oceanospirillales</taxon>
        <taxon>Halomonadaceae</taxon>
        <taxon>Halomonas</taxon>
    </lineage>
</organism>